<evidence type="ECO:0000256" key="4">
    <source>
        <dbReference type="ARBA" id="ARBA00023172"/>
    </source>
</evidence>
<protein>
    <submittedName>
        <fullName evidence="6">Recombinase family protein</fullName>
    </submittedName>
</protein>
<dbReference type="SUPFAM" id="SSF53041">
    <property type="entry name" value="Resolvase-like"/>
    <property type="match status" value="1"/>
</dbReference>
<feature type="domain" description="Resolvase/invertase-type recombinase catalytic" evidence="5">
    <location>
        <begin position="1"/>
        <end position="139"/>
    </location>
</feature>
<evidence type="ECO:0000259" key="5">
    <source>
        <dbReference type="PROSITE" id="PS51736"/>
    </source>
</evidence>
<organism evidence="6 7">
    <name type="scientific">Xenorhabdus griffiniae</name>
    <dbReference type="NCBI Taxonomy" id="351672"/>
    <lineage>
        <taxon>Bacteria</taxon>
        <taxon>Pseudomonadati</taxon>
        <taxon>Pseudomonadota</taxon>
        <taxon>Gammaproteobacteria</taxon>
        <taxon>Enterobacterales</taxon>
        <taxon>Morganellaceae</taxon>
        <taxon>Xenorhabdus</taxon>
    </lineage>
</organism>
<evidence type="ECO:0000256" key="3">
    <source>
        <dbReference type="ARBA" id="ARBA00023125"/>
    </source>
</evidence>
<dbReference type="PANTHER" id="PTHR30461:SF2">
    <property type="entry name" value="SERINE RECOMBINASE PINE-RELATED"/>
    <property type="match status" value="1"/>
</dbReference>
<evidence type="ECO:0000256" key="1">
    <source>
        <dbReference type="ARBA" id="ARBA00009913"/>
    </source>
</evidence>
<dbReference type="PROSITE" id="PS51736">
    <property type="entry name" value="RECOMBINASES_3"/>
    <property type="match status" value="1"/>
</dbReference>
<dbReference type="GeneID" id="88856855"/>
<dbReference type="InterPro" id="IPR006119">
    <property type="entry name" value="Resolv_N"/>
</dbReference>
<reference evidence="6 7" key="1">
    <citation type="journal article" date="2023" name="Access Microbiol">
        <title>The genome of a steinernematid-associated Pseudomonas piscis bacterium encodes the biosynthesis of insect toxins.</title>
        <authorList>
            <person name="Awori R.M."/>
            <person name="Hendre P."/>
            <person name="Amugune N.O."/>
        </authorList>
    </citation>
    <scope>NUCLEOTIDE SEQUENCE [LARGE SCALE GENOMIC DNA]</scope>
    <source>
        <strain evidence="6 7">97</strain>
    </source>
</reference>
<dbReference type="PANTHER" id="PTHR30461">
    <property type="entry name" value="DNA-INVERTASE FROM LAMBDOID PROPHAGE"/>
    <property type="match status" value="1"/>
</dbReference>
<evidence type="ECO:0000256" key="2">
    <source>
        <dbReference type="ARBA" id="ARBA00022908"/>
    </source>
</evidence>
<dbReference type="Proteomes" id="UP001300348">
    <property type="component" value="Chromosome"/>
</dbReference>
<dbReference type="Gene3D" id="1.10.10.60">
    <property type="entry name" value="Homeodomain-like"/>
    <property type="match status" value="1"/>
</dbReference>
<comment type="similarity">
    <text evidence="1">Belongs to the site-specific recombinase resolvase family.</text>
</comment>
<dbReference type="EMBL" id="CP133647">
    <property type="protein sequence ID" value="WNH01107.1"/>
    <property type="molecule type" value="Genomic_DNA"/>
</dbReference>
<keyword evidence="3" id="KW-0238">DNA-binding</keyword>
<dbReference type="RefSeq" id="WP_189757975.1">
    <property type="nucleotide sequence ID" value="NZ_CAWPOC010000001.1"/>
</dbReference>
<gene>
    <name evidence="6" type="ORF">QL112_014820</name>
</gene>
<dbReference type="Gene3D" id="3.40.50.1390">
    <property type="entry name" value="Resolvase, N-terminal catalytic domain"/>
    <property type="match status" value="1"/>
</dbReference>
<dbReference type="CDD" id="cd00569">
    <property type="entry name" value="HTH_Hin_like"/>
    <property type="match status" value="1"/>
</dbReference>
<dbReference type="InterPro" id="IPR050639">
    <property type="entry name" value="SSR_resolvase"/>
</dbReference>
<dbReference type="InterPro" id="IPR006118">
    <property type="entry name" value="Recombinase_CS"/>
</dbReference>
<evidence type="ECO:0000313" key="6">
    <source>
        <dbReference type="EMBL" id="WNH01107.1"/>
    </source>
</evidence>
<dbReference type="SMART" id="SM00857">
    <property type="entry name" value="Resolvase"/>
    <property type="match status" value="1"/>
</dbReference>
<dbReference type="Pfam" id="PF02796">
    <property type="entry name" value="HTH_7"/>
    <property type="match status" value="1"/>
</dbReference>
<evidence type="ECO:0000313" key="7">
    <source>
        <dbReference type="Proteomes" id="UP001300348"/>
    </source>
</evidence>
<dbReference type="InterPro" id="IPR006120">
    <property type="entry name" value="Resolvase_HTH_dom"/>
</dbReference>
<dbReference type="Pfam" id="PF00239">
    <property type="entry name" value="Resolvase"/>
    <property type="match status" value="1"/>
</dbReference>
<keyword evidence="7" id="KW-1185">Reference proteome</keyword>
<dbReference type="PROSITE" id="PS00398">
    <property type="entry name" value="RECOMBINASES_2"/>
    <property type="match status" value="1"/>
</dbReference>
<dbReference type="SUPFAM" id="SSF46689">
    <property type="entry name" value="Homeodomain-like"/>
    <property type="match status" value="1"/>
</dbReference>
<keyword evidence="4" id="KW-0233">DNA recombination</keyword>
<dbReference type="InterPro" id="IPR009057">
    <property type="entry name" value="Homeodomain-like_sf"/>
</dbReference>
<keyword evidence="2" id="KW-0229">DNA integration</keyword>
<proteinExistence type="inferred from homology"/>
<name>A0ABY9XET3_9GAMM</name>
<accession>A0ABY9XET3</accession>
<dbReference type="CDD" id="cd03768">
    <property type="entry name" value="SR_ResInv"/>
    <property type="match status" value="1"/>
</dbReference>
<dbReference type="InterPro" id="IPR036162">
    <property type="entry name" value="Resolvase-like_N_sf"/>
</dbReference>
<sequence>MRIGYARKSTVEQDLAHQIDALYEAGCEQVYQEQVSRGGERRRKSGTPELDNCLRALRTGDTLVVWALDRLGGSLRDLVNLMEDLQLREINFESLKENIDTSSFAGELYLQLIAIFSNFEHNRNRERTLSGLAAARARGRIGGRPPSLSADQIKEIDVLVASEVFTIGDIARRYDVSRQTIYNRHKKLATK</sequence>